<dbReference type="HOGENOM" id="CLU_576227_0_0_1"/>
<feature type="signal peptide" evidence="1">
    <location>
        <begin position="1"/>
        <end position="15"/>
    </location>
</feature>
<proteinExistence type="predicted"/>
<dbReference type="EMBL" id="HF679030">
    <property type="protein sequence ID" value="CCT72657.1"/>
    <property type="molecule type" value="Genomic_DNA"/>
</dbReference>
<dbReference type="RefSeq" id="XP_023434735.1">
    <property type="nucleotide sequence ID" value="XM_023582163.1"/>
</dbReference>
<gene>
    <name evidence="2" type="ORF">FFUJ_12544</name>
</gene>
<sequence length="539" mass="60262">MQFLLSVLFASVAQAQWKGCSSPWPNITPGKQYTLKDKCRTLAGYPKTFEKANTEFTVTYTQQWSRLPSKTKEAVTPILKESLENSLEVYRKFAKLPSSIVVILTTESNEDFTAETYYPNLRKPPCQIKLFKRWTTEATTNKPRVLQALAHEMYHCVQSLGKLGNHPDPQWVREGSANYFSNLVFPDSNAEWPDKKHSGVAFKPNLPIYAHVGLEAYAASIFFQAQDKMDEDDLNKFVLATPGGSSGLEERTRLSHLSRFTDEFFTFAKAFALQHIKDTNGDLIPIDKMNPVSASIQFGKAGTTGTATLTSTPFTISVFKITIDPGRTAKIYSSANANQKLACRKSDARSWTDMVADSSSGRTIDLPCNQKDTKQIFIVLFISTKDVKSDKVKITVTAGKPKKCGARSGFVLYPLFNPTTSGGYCPKGTHSSRLAIWCCPDGTQLDEHVAQQVSICCPTDQSRIANVDADKLMVKDADCSKEIVPNHLRCAKSEWILWNKQNREVGCCQVGFYPTANRYCTTDPAAWDRRFVQVFTCFH</sequence>
<accession>S0EFN3</accession>
<dbReference type="Proteomes" id="UP000016800">
    <property type="component" value="Chromosome VIII"/>
</dbReference>
<feature type="chain" id="PRO_5012407091" description="Secreted protein" evidence="1">
    <location>
        <begin position="16"/>
        <end position="539"/>
    </location>
</feature>
<dbReference type="GeneID" id="35406000"/>
<name>S0EFN3_GIBF5</name>
<dbReference type="VEuPathDB" id="FungiDB:FFUJ_12544"/>
<reference evidence="3" key="1">
    <citation type="journal article" date="2013" name="PLoS Pathog.">
        <title>Deciphering the cryptic genome: genome-wide analyses of the rice pathogen Fusarium fujikuroi reveal complex regulation of secondary metabolism and novel metabolites.</title>
        <authorList>
            <person name="Wiemann P."/>
            <person name="Sieber C.M."/>
            <person name="von Bargen K.W."/>
            <person name="Studt L."/>
            <person name="Niehaus E.M."/>
            <person name="Espino J.J."/>
            <person name="Huss K."/>
            <person name="Michielse C.B."/>
            <person name="Albermann S."/>
            <person name="Wagner D."/>
            <person name="Bergner S.V."/>
            <person name="Connolly L.R."/>
            <person name="Fischer A."/>
            <person name="Reuter G."/>
            <person name="Kleigrewe K."/>
            <person name="Bald T."/>
            <person name="Wingfield B.D."/>
            <person name="Ophir R."/>
            <person name="Freeman S."/>
            <person name="Hippler M."/>
            <person name="Smith K.M."/>
            <person name="Brown D.W."/>
            <person name="Proctor R.H."/>
            <person name="Munsterkotter M."/>
            <person name="Freitag M."/>
            <person name="Humpf H.U."/>
            <person name="Guldener U."/>
            <person name="Tudzynski B."/>
        </authorList>
    </citation>
    <scope>NUCLEOTIDE SEQUENCE [LARGE SCALE GENOMIC DNA]</scope>
    <source>
        <strain evidence="3">CBS 195.34 / IMI 58289 / NRRL A-6831</strain>
    </source>
</reference>
<organism evidence="2 3">
    <name type="scientific">Gibberella fujikuroi (strain CBS 195.34 / IMI 58289 / NRRL A-6831)</name>
    <name type="common">Bakanae and foot rot disease fungus</name>
    <name type="synonym">Fusarium fujikuroi</name>
    <dbReference type="NCBI Taxonomy" id="1279085"/>
    <lineage>
        <taxon>Eukaryota</taxon>
        <taxon>Fungi</taxon>
        <taxon>Dikarya</taxon>
        <taxon>Ascomycota</taxon>
        <taxon>Pezizomycotina</taxon>
        <taxon>Sordariomycetes</taxon>
        <taxon>Hypocreomycetidae</taxon>
        <taxon>Hypocreales</taxon>
        <taxon>Nectriaceae</taxon>
        <taxon>Fusarium</taxon>
        <taxon>Fusarium fujikuroi species complex</taxon>
    </lineage>
</organism>
<keyword evidence="3" id="KW-1185">Reference proteome</keyword>
<protein>
    <recommendedName>
        <fullName evidence="4">Secreted protein</fullName>
    </recommendedName>
</protein>
<evidence type="ECO:0000313" key="2">
    <source>
        <dbReference type="EMBL" id="CCT72657.1"/>
    </source>
</evidence>
<evidence type="ECO:0000256" key="1">
    <source>
        <dbReference type="SAM" id="SignalP"/>
    </source>
</evidence>
<evidence type="ECO:0008006" key="4">
    <source>
        <dbReference type="Google" id="ProtNLM"/>
    </source>
</evidence>
<keyword evidence="1" id="KW-0732">Signal</keyword>
<evidence type="ECO:0000313" key="3">
    <source>
        <dbReference type="Proteomes" id="UP000016800"/>
    </source>
</evidence>
<dbReference type="AlphaFoldDB" id="S0EFN3"/>